<evidence type="ECO:0000313" key="2">
    <source>
        <dbReference type="EMBL" id="EJW97989.1"/>
    </source>
</evidence>
<dbReference type="AlphaFoldDB" id="J9GF55"/>
<dbReference type="EMBL" id="AMCI01004486">
    <property type="protein sequence ID" value="EJW97989.1"/>
    <property type="molecule type" value="Genomic_DNA"/>
</dbReference>
<proteinExistence type="predicted"/>
<gene>
    <name evidence="2" type="ORF">EVA_13904</name>
</gene>
<accession>J9GF55</accession>
<keyword evidence="1" id="KW-1133">Transmembrane helix</keyword>
<comment type="caution">
    <text evidence="2">The sequence shown here is derived from an EMBL/GenBank/DDBJ whole genome shotgun (WGS) entry which is preliminary data.</text>
</comment>
<evidence type="ECO:0000256" key="1">
    <source>
        <dbReference type="SAM" id="Phobius"/>
    </source>
</evidence>
<feature type="non-terminal residue" evidence="2">
    <location>
        <position position="1"/>
    </location>
</feature>
<sequence>RRWLPLTFVTSWPGILIQLLLIPTLVFALMKAHLVPSQFQKV</sequence>
<reference evidence="2" key="1">
    <citation type="journal article" date="2012" name="PLoS ONE">
        <title>Gene sets for utilization of primary and secondary nutrition supplies in the distal gut of endangered iberian lynx.</title>
        <authorList>
            <person name="Alcaide M."/>
            <person name="Messina E."/>
            <person name="Richter M."/>
            <person name="Bargiela R."/>
            <person name="Peplies J."/>
            <person name="Huws S.A."/>
            <person name="Newbold C.J."/>
            <person name="Golyshin P.N."/>
            <person name="Simon M.A."/>
            <person name="Lopez G."/>
            <person name="Yakimov M.M."/>
            <person name="Ferrer M."/>
        </authorList>
    </citation>
    <scope>NUCLEOTIDE SEQUENCE</scope>
</reference>
<keyword evidence="1" id="KW-0812">Transmembrane</keyword>
<organism evidence="2">
    <name type="scientific">gut metagenome</name>
    <dbReference type="NCBI Taxonomy" id="749906"/>
    <lineage>
        <taxon>unclassified sequences</taxon>
        <taxon>metagenomes</taxon>
        <taxon>organismal metagenomes</taxon>
    </lineage>
</organism>
<name>J9GF55_9ZZZZ</name>
<protein>
    <submittedName>
        <fullName evidence="2">Uncharacterized protein</fullName>
    </submittedName>
</protein>
<feature type="transmembrane region" description="Helical" evidence="1">
    <location>
        <begin position="12"/>
        <end position="30"/>
    </location>
</feature>
<keyword evidence="1" id="KW-0472">Membrane</keyword>